<feature type="compositionally biased region" description="Acidic residues" evidence="1">
    <location>
        <begin position="67"/>
        <end position="82"/>
    </location>
</feature>
<dbReference type="AlphaFoldDB" id="A0A2S9YKZ0"/>
<sequence>MTKSVLTLVSTSLFLITACGDDSGPTSSEGGIVSLGDTGGSGGDNAEGMDTKNGDGDGDGDTSPGDGDGDTDPGDGDGDDGSEGSGSNKWDTLSVPDGGNNCGGGGGGNDDPEWSYLWAANSTQGTISKIDTKTVTEVGRYQVRPDGAGSPSRTSVSLSGHVAVASRNGGVTKIYADESFCEESNGMPGIQTSNSSAYLPWGEEECVAWHKPMDYQSQRPAAWGPGEFNEGTCQWENEELWTAGTNNNGTIDIYVLDGDDGATKEMIAVPTGGDGLAASFYGIYGGAVDGDGNFWGSQLGSSGKLIKVVREDMTYTIYDTPNDASWYGMTVDEDGMVWLCRNYVARFDPQTEEWTTAMTGGYTGCMADVGEDGLLWQASSGNQGVIGVNRDTLQVEKSWPAGGAYGISIDFEGYVWAVAFGSNASKIDPETGQFWMYDGLVGAYTYSDMTGFALSNAGTPSG</sequence>
<dbReference type="InterPro" id="IPR011042">
    <property type="entry name" value="6-blade_b-propeller_TolB-like"/>
</dbReference>
<dbReference type="EMBL" id="PVNK01000005">
    <property type="protein sequence ID" value="PRQ05734.1"/>
    <property type="molecule type" value="Genomic_DNA"/>
</dbReference>
<evidence type="ECO:0000313" key="3">
    <source>
        <dbReference type="Proteomes" id="UP000237968"/>
    </source>
</evidence>
<proteinExistence type="predicted"/>
<organism evidence="2 3">
    <name type="scientific">Enhygromyxa salina</name>
    <dbReference type="NCBI Taxonomy" id="215803"/>
    <lineage>
        <taxon>Bacteria</taxon>
        <taxon>Pseudomonadati</taxon>
        <taxon>Myxococcota</taxon>
        <taxon>Polyangia</taxon>
        <taxon>Nannocystales</taxon>
        <taxon>Nannocystaceae</taxon>
        <taxon>Enhygromyxa</taxon>
    </lineage>
</organism>
<accession>A0A2S9YKZ0</accession>
<gene>
    <name evidence="2" type="ORF">ENSA5_00540</name>
</gene>
<dbReference type="RefSeq" id="WP_181197091.1">
    <property type="nucleotide sequence ID" value="NZ_PVNK01000005.1"/>
</dbReference>
<reference evidence="2 3" key="1">
    <citation type="submission" date="2018-03" db="EMBL/GenBank/DDBJ databases">
        <title>Draft Genome Sequences of the Obligatory Marine Myxobacteria Enhygromyxa salina SWB005.</title>
        <authorList>
            <person name="Poehlein A."/>
            <person name="Moghaddam J.A."/>
            <person name="Harms H."/>
            <person name="Alanjari M."/>
            <person name="Koenig G.M."/>
            <person name="Daniel R."/>
            <person name="Schaeberle T.F."/>
        </authorList>
    </citation>
    <scope>NUCLEOTIDE SEQUENCE [LARGE SCALE GENOMIC DNA]</scope>
    <source>
        <strain evidence="2 3">SWB005</strain>
    </source>
</reference>
<dbReference type="SUPFAM" id="SSF101898">
    <property type="entry name" value="NHL repeat"/>
    <property type="match status" value="1"/>
</dbReference>
<evidence type="ECO:0008006" key="4">
    <source>
        <dbReference type="Google" id="ProtNLM"/>
    </source>
</evidence>
<dbReference type="PROSITE" id="PS51257">
    <property type="entry name" value="PROKAR_LIPOPROTEIN"/>
    <property type="match status" value="1"/>
</dbReference>
<dbReference type="Gene3D" id="2.120.10.30">
    <property type="entry name" value="TolB, C-terminal domain"/>
    <property type="match status" value="1"/>
</dbReference>
<evidence type="ECO:0000256" key="1">
    <source>
        <dbReference type="SAM" id="MobiDB-lite"/>
    </source>
</evidence>
<evidence type="ECO:0000313" key="2">
    <source>
        <dbReference type="EMBL" id="PRQ05734.1"/>
    </source>
</evidence>
<name>A0A2S9YKZ0_9BACT</name>
<dbReference type="Proteomes" id="UP000237968">
    <property type="component" value="Unassembled WGS sequence"/>
</dbReference>
<feature type="region of interest" description="Disordered" evidence="1">
    <location>
        <begin position="21"/>
        <end position="108"/>
    </location>
</feature>
<comment type="caution">
    <text evidence="2">The sequence shown here is derived from an EMBL/GenBank/DDBJ whole genome shotgun (WGS) entry which is preliminary data.</text>
</comment>
<protein>
    <recommendedName>
        <fullName evidence="4">Methionine ABC transporter ATP-binding protein</fullName>
    </recommendedName>
</protein>
<keyword evidence="3" id="KW-1185">Reference proteome</keyword>